<name>A0A9D4UMH6_ADICA</name>
<evidence type="ECO:0000313" key="2">
    <source>
        <dbReference type="Proteomes" id="UP000886520"/>
    </source>
</evidence>
<dbReference type="EMBL" id="JABFUD020000014">
    <property type="protein sequence ID" value="KAI5070197.1"/>
    <property type="molecule type" value="Genomic_DNA"/>
</dbReference>
<protein>
    <submittedName>
        <fullName evidence="1">Uncharacterized protein</fullName>
    </submittedName>
</protein>
<reference evidence="1" key="1">
    <citation type="submission" date="2021-01" db="EMBL/GenBank/DDBJ databases">
        <title>Adiantum capillus-veneris genome.</title>
        <authorList>
            <person name="Fang Y."/>
            <person name="Liao Q."/>
        </authorList>
    </citation>
    <scope>NUCLEOTIDE SEQUENCE</scope>
    <source>
        <strain evidence="1">H3</strain>
        <tissue evidence="1">Leaf</tissue>
    </source>
</reference>
<dbReference type="AlphaFoldDB" id="A0A9D4UMH6"/>
<gene>
    <name evidence="1" type="ORF">GOP47_0014540</name>
</gene>
<dbReference type="Proteomes" id="UP000886520">
    <property type="component" value="Chromosome 14"/>
</dbReference>
<sequence length="84" mass="9539">MLTRDRRLNCRAASCAELYTELFLQLESSSMESQSRPILLRYYGTTHMLGSRRAIATIARRLRQSPMCKENADGEDKEEGPGVT</sequence>
<organism evidence="1 2">
    <name type="scientific">Adiantum capillus-veneris</name>
    <name type="common">Maidenhair fern</name>
    <dbReference type="NCBI Taxonomy" id="13818"/>
    <lineage>
        <taxon>Eukaryota</taxon>
        <taxon>Viridiplantae</taxon>
        <taxon>Streptophyta</taxon>
        <taxon>Embryophyta</taxon>
        <taxon>Tracheophyta</taxon>
        <taxon>Polypodiopsida</taxon>
        <taxon>Polypodiidae</taxon>
        <taxon>Polypodiales</taxon>
        <taxon>Pteridineae</taxon>
        <taxon>Pteridaceae</taxon>
        <taxon>Vittarioideae</taxon>
        <taxon>Adiantum</taxon>
    </lineage>
</organism>
<accession>A0A9D4UMH6</accession>
<keyword evidence="2" id="KW-1185">Reference proteome</keyword>
<comment type="caution">
    <text evidence="1">The sequence shown here is derived from an EMBL/GenBank/DDBJ whole genome shotgun (WGS) entry which is preliminary data.</text>
</comment>
<proteinExistence type="predicted"/>
<evidence type="ECO:0000313" key="1">
    <source>
        <dbReference type="EMBL" id="KAI5070197.1"/>
    </source>
</evidence>